<gene>
    <name evidence="10" type="ORF">FTW19_13525</name>
</gene>
<accession>A0A5B9EAZ7</accession>
<evidence type="ECO:0000256" key="5">
    <source>
        <dbReference type="ARBA" id="ARBA00022692"/>
    </source>
</evidence>
<dbReference type="EMBL" id="CP042806">
    <property type="protein sequence ID" value="QEE28929.1"/>
    <property type="molecule type" value="Genomic_DNA"/>
</dbReference>
<keyword evidence="8 9" id="KW-0472">Membrane</keyword>
<feature type="transmembrane region" description="Helical" evidence="9">
    <location>
        <begin position="100"/>
        <end position="120"/>
    </location>
</feature>
<evidence type="ECO:0000256" key="6">
    <source>
        <dbReference type="ARBA" id="ARBA00022847"/>
    </source>
</evidence>
<feature type="transmembrane region" description="Helical" evidence="9">
    <location>
        <begin position="132"/>
        <end position="153"/>
    </location>
</feature>
<evidence type="ECO:0000256" key="9">
    <source>
        <dbReference type="SAM" id="Phobius"/>
    </source>
</evidence>
<feature type="transmembrane region" description="Helical" evidence="9">
    <location>
        <begin position="6"/>
        <end position="25"/>
    </location>
</feature>
<keyword evidence="4" id="KW-0762">Sugar transport</keyword>
<sequence length="332" mass="35264">MTSHTLGVALALLGGILVGNCMSPLGRIKGWRWECTWLVFSFVSLILVPAALSLYLVPDWPMLYWGLSLHDLYPSFAFGFGWGVAQVLFGVAVQRLGMALGFTLVVGLGTVFGMLVPFLAHQHGDLFHGKGLLLLCGCLLMILGVGLSGWAGQMRDSRKNAPAQASYLSGFIIATISGVLSSMLNLSFSFGGAMNEAAVKLGAHPAVAVVAVWPVALAGGFIPNFGYSFYLLVRNRSWGDLRKPLPDALWSGLMGLLWISAVVIYGLATYQLGPLGDSAGWAIYQITMVLTACVAGVISGEWKNSSRSALAIFVLGIIPLLLATVVLAQATK</sequence>
<evidence type="ECO:0000256" key="8">
    <source>
        <dbReference type="ARBA" id="ARBA00023136"/>
    </source>
</evidence>
<name>A0A5B9EAZ7_9BACT</name>
<keyword evidence="2" id="KW-1003">Cell membrane</keyword>
<feature type="transmembrane region" description="Helical" evidence="9">
    <location>
        <begin position="310"/>
        <end position="330"/>
    </location>
</feature>
<dbReference type="Proteomes" id="UP000321820">
    <property type="component" value="Chromosome"/>
</dbReference>
<reference evidence="10 11" key="1">
    <citation type="submission" date="2019-08" db="EMBL/GenBank/DDBJ databases">
        <title>Complete genome sequence of Terriglobus albidus strain ORNL.</title>
        <authorList>
            <person name="Podar M."/>
        </authorList>
    </citation>
    <scope>NUCLEOTIDE SEQUENCE [LARGE SCALE GENOMIC DNA]</scope>
    <source>
        <strain evidence="10 11">ORNL</strain>
    </source>
</reference>
<dbReference type="GO" id="GO:0016020">
    <property type="term" value="C:membrane"/>
    <property type="evidence" value="ECO:0007669"/>
    <property type="project" value="InterPro"/>
</dbReference>
<keyword evidence="11" id="KW-1185">Reference proteome</keyword>
<evidence type="ECO:0008006" key="12">
    <source>
        <dbReference type="Google" id="ProtNLM"/>
    </source>
</evidence>
<feature type="transmembrane region" description="Helical" evidence="9">
    <location>
        <begin position="206"/>
        <end position="227"/>
    </location>
</feature>
<evidence type="ECO:0000313" key="10">
    <source>
        <dbReference type="EMBL" id="QEE28929.1"/>
    </source>
</evidence>
<evidence type="ECO:0000256" key="2">
    <source>
        <dbReference type="ARBA" id="ARBA00022475"/>
    </source>
</evidence>
<keyword evidence="1" id="KW-0813">Transport</keyword>
<protein>
    <recommendedName>
        <fullName evidence="12">Rhamnose/proton symporter RhaT</fullName>
    </recommendedName>
</protein>
<proteinExistence type="predicted"/>
<feature type="transmembrane region" description="Helical" evidence="9">
    <location>
        <begin position="165"/>
        <end position="186"/>
    </location>
</feature>
<evidence type="ECO:0000313" key="11">
    <source>
        <dbReference type="Proteomes" id="UP000321820"/>
    </source>
</evidence>
<dbReference type="GO" id="GO:0015293">
    <property type="term" value="F:symporter activity"/>
    <property type="evidence" value="ECO:0007669"/>
    <property type="project" value="UniProtKB-KW"/>
</dbReference>
<dbReference type="RefSeq" id="WP_147648127.1">
    <property type="nucleotide sequence ID" value="NZ_CP042806.1"/>
</dbReference>
<keyword evidence="3" id="KW-0997">Cell inner membrane</keyword>
<feature type="transmembrane region" description="Helical" evidence="9">
    <location>
        <begin position="72"/>
        <end position="93"/>
    </location>
</feature>
<dbReference type="GO" id="GO:0015153">
    <property type="term" value="F:rhamnose transmembrane transporter activity"/>
    <property type="evidence" value="ECO:0007669"/>
    <property type="project" value="InterPro"/>
</dbReference>
<keyword evidence="7 9" id="KW-1133">Transmembrane helix</keyword>
<dbReference type="OrthoDB" id="5241629at2"/>
<dbReference type="InterPro" id="IPR004673">
    <property type="entry name" value="L-rhamnose-proton_sym_RhaT"/>
</dbReference>
<dbReference type="Pfam" id="PF06379">
    <property type="entry name" value="RhaT"/>
    <property type="match status" value="1"/>
</dbReference>
<keyword evidence="6" id="KW-0769">Symport</keyword>
<feature type="transmembrane region" description="Helical" evidence="9">
    <location>
        <begin position="279"/>
        <end position="298"/>
    </location>
</feature>
<evidence type="ECO:0000256" key="7">
    <source>
        <dbReference type="ARBA" id="ARBA00022989"/>
    </source>
</evidence>
<dbReference type="KEGG" id="talb:FTW19_13525"/>
<evidence type="ECO:0000256" key="1">
    <source>
        <dbReference type="ARBA" id="ARBA00022448"/>
    </source>
</evidence>
<keyword evidence="5 9" id="KW-0812">Transmembrane</keyword>
<feature type="transmembrane region" description="Helical" evidence="9">
    <location>
        <begin position="37"/>
        <end position="57"/>
    </location>
</feature>
<evidence type="ECO:0000256" key="4">
    <source>
        <dbReference type="ARBA" id="ARBA00022597"/>
    </source>
</evidence>
<feature type="transmembrane region" description="Helical" evidence="9">
    <location>
        <begin position="248"/>
        <end position="267"/>
    </location>
</feature>
<organism evidence="10 11">
    <name type="scientific">Terriglobus albidus</name>
    <dbReference type="NCBI Taxonomy" id="1592106"/>
    <lineage>
        <taxon>Bacteria</taxon>
        <taxon>Pseudomonadati</taxon>
        <taxon>Acidobacteriota</taxon>
        <taxon>Terriglobia</taxon>
        <taxon>Terriglobales</taxon>
        <taxon>Acidobacteriaceae</taxon>
        <taxon>Terriglobus</taxon>
    </lineage>
</organism>
<dbReference type="AlphaFoldDB" id="A0A5B9EAZ7"/>
<evidence type="ECO:0000256" key="3">
    <source>
        <dbReference type="ARBA" id="ARBA00022519"/>
    </source>
</evidence>